<name>A0ABS5JVU7_9BACT</name>
<evidence type="ECO:0000313" key="2">
    <source>
        <dbReference type="EMBL" id="MBS2099029.1"/>
    </source>
</evidence>
<dbReference type="PANTHER" id="PTHR30283:SF4">
    <property type="entry name" value="PEROXIDE STRESS RESISTANCE PROTEIN YAAA"/>
    <property type="match status" value="1"/>
</dbReference>
<dbReference type="PANTHER" id="PTHR30283">
    <property type="entry name" value="PEROXIDE STRESS RESPONSE PROTEIN YAAA"/>
    <property type="match status" value="1"/>
</dbReference>
<accession>A0ABS5JVU7</accession>
<dbReference type="EMBL" id="JAGUCO010000007">
    <property type="protein sequence ID" value="MBS2099029.1"/>
    <property type="molecule type" value="Genomic_DNA"/>
</dbReference>
<organism evidence="2 3">
    <name type="scientific">Carboxylicivirga linearis</name>
    <dbReference type="NCBI Taxonomy" id="1628157"/>
    <lineage>
        <taxon>Bacteria</taxon>
        <taxon>Pseudomonadati</taxon>
        <taxon>Bacteroidota</taxon>
        <taxon>Bacteroidia</taxon>
        <taxon>Marinilabiliales</taxon>
        <taxon>Marinilabiliaceae</taxon>
        <taxon>Carboxylicivirga</taxon>
    </lineage>
</organism>
<evidence type="ECO:0000256" key="1">
    <source>
        <dbReference type="HAMAP-Rule" id="MF_00652"/>
    </source>
</evidence>
<proteinExistence type="inferred from homology"/>
<gene>
    <name evidence="2" type="primary">yaaA</name>
    <name evidence="2" type="ORF">KEM10_12125</name>
</gene>
<dbReference type="Pfam" id="PF03883">
    <property type="entry name" value="H2O2_YaaD"/>
    <property type="match status" value="1"/>
</dbReference>
<comment type="similarity">
    <text evidence="1">Belongs to the UPF0246 family.</text>
</comment>
<keyword evidence="3" id="KW-1185">Reference proteome</keyword>
<dbReference type="InterPro" id="IPR005583">
    <property type="entry name" value="YaaA"/>
</dbReference>
<dbReference type="RefSeq" id="WP_212216269.1">
    <property type="nucleotide sequence ID" value="NZ_JAGUCO010000007.1"/>
</dbReference>
<protein>
    <recommendedName>
        <fullName evidence="1">UPF0246 protein KEM10_12125</fullName>
    </recommendedName>
</protein>
<evidence type="ECO:0000313" key="3">
    <source>
        <dbReference type="Proteomes" id="UP000708576"/>
    </source>
</evidence>
<reference evidence="2 3" key="1">
    <citation type="journal article" date="2015" name="Int. J. Syst. Evol. Microbiol.">
        <title>Carboxylicivirga linearis sp. nov., isolated from a sea cucumber culture pond.</title>
        <authorList>
            <person name="Wang F.Q."/>
            <person name="Zhou Y.X."/>
            <person name="Lin X.Z."/>
            <person name="Chen G.J."/>
            <person name="Du Z.J."/>
        </authorList>
    </citation>
    <scope>NUCLEOTIDE SEQUENCE [LARGE SCALE GENOMIC DNA]</scope>
    <source>
        <strain evidence="2 3">FB218</strain>
    </source>
</reference>
<dbReference type="Proteomes" id="UP000708576">
    <property type="component" value="Unassembled WGS sequence"/>
</dbReference>
<dbReference type="HAMAP" id="MF_00652">
    <property type="entry name" value="UPF0246"/>
    <property type="match status" value="1"/>
</dbReference>
<sequence>MILVISPAKTLDFESPVPTTEKLDIRFPKEASSLVNKLKKVKPDELSKLMSISSPLAKLNHHRFQLWNHPFNEEDTRAALFAFKGDVYNGLDAYSLNDDEIDYTNSHLRILSGLYGMLRPLDAIMPYRLEMGTKLEMRSKKNLYEYWGDKITKLLMNDMNENKEEILINLASNEYFKSIDKKKLKKRIVTPVFKDQKNGEYKVISFFAKKARGLMTRFIIQNKIENPDDLRAFDLDGYYYHQDLSKPDMPTFVRDNV</sequence>
<comment type="caution">
    <text evidence="2">The sequence shown here is derived from an EMBL/GenBank/DDBJ whole genome shotgun (WGS) entry which is preliminary data.</text>
</comment>
<dbReference type="NCBIfam" id="NF002542">
    <property type="entry name" value="PRK02101.1-3"/>
    <property type="match status" value="1"/>
</dbReference>